<evidence type="ECO:0000313" key="2">
    <source>
        <dbReference type="Proteomes" id="UP000838756"/>
    </source>
</evidence>
<reference evidence="1" key="1">
    <citation type="submission" date="2022-03" db="EMBL/GenBank/DDBJ databases">
        <authorList>
            <person name="Lindestad O."/>
        </authorList>
    </citation>
    <scope>NUCLEOTIDE SEQUENCE</scope>
</reference>
<gene>
    <name evidence="1" type="primary">jg13669</name>
    <name evidence="1" type="ORF">PAEG_LOCUS23976</name>
</gene>
<evidence type="ECO:0000313" key="1">
    <source>
        <dbReference type="EMBL" id="CAH2261612.1"/>
    </source>
</evidence>
<keyword evidence="2" id="KW-1185">Reference proteome</keyword>
<protein>
    <submittedName>
        <fullName evidence="1">Jg13669 protein</fullName>
    </submittedName>
</protein>
<sequence>MPKMYLYSMVFRGAKQTEGSSREEAFVKDGKVKLVTMDLYGALMLKMRGYRPFLILANCLDKRILAQRQNERKEARNIANEKQLHTKQSPKESSALQVLLSGRIIINGILNEILQSSTLLEDKRDLNKSSGIDSGLYSLYKDNQGVETDARMVINKDQTNAPGRKSIDFSKSSTWKGFDIADSRKSSKSVTFTSPENTVFVKHVPSTSGRMIEPHTETEKQNLLIKSISAKVAWPQTDAKPQDSDLWLAFLIENGLPVNSDTSEVYDENQRENKIDGPDFLVDKLDSYKKIPSESFTTNLKDDYEEIHRNTPGLFYDTVTMDNPETAFYKMKTLIKHIVNSQQDFKPMINIDLTNMKNCPIIKKKLANICKQIAPQRLFY</sequence>
<dbReference type="AlphaFoldDB" id="A0A8S4SG12"/>
<proteinExistence type="predicted"/>
<organism evidence="1 2">
    <name type="scientific">Pararge aegeria aegeria</name>
    <dbReference type="NCBI Taxonomy" id="348720"/>
    <lineage>
        <taxon>Eukaryota</taxon>
        <taxon>Metazoa</taxon>
        <taxon>Ecdysozoa</taxon>
        <taxon>Arthropoda</taxon>
        <taxon>Hexapoda</taxon>
        <taxon>Insecta</taxon>
        <taxon>Pterygota</taxon>
        <taxon>Neoptera</taxon>
        <taxon>Endopterygota</taxon>
        <taxon>Lepidoptera</taxon>
        <taxon>Glossata</taxon>
        <taxon>Ditrysia</taxon>
        <taxon>Papilionoidea</taxon>
        <taxon>Nymphalidae</taxon>
        <taxon>Satyrinae</taxon>
        <taxon>Satyrini</taxon>
        <taxon>Parargina</taxon>
        <taxon>Pararge</taxon>
    </lineage>
</organism>
<dbReference type="OrthoDB" id="6334211at2759"/>
<accession>A0A8S4SG12</accession>
<name>A0A8S4SG12_9NEOP</name>
<dbReference type="Proteomes" id="UP000838756">
    <property type="component" value="Unassembled WGS sequence"/>
</dbReference>
<dbReference type="EMBL" id="CAKXAJ010026200">
    <property type="protein sequence ID" value="CAH2261612.1"/>
    <property type="molecule type" value="Genomic_DNA"/>
</dbReference>
<comment type="caution">
    <text evidence="1">The sequence shown here is derived from an EMBL/GenBank/DDBJ whole genome shotgun (WGS) entry which is preliminary data.</text>
</comment>